<protein>
    <submittedName>
        <fullName evidence="2">Uncharacterized protein</fullName>
    </submittedName>
</protein>
<sequence>MHMHFVLGVHTIHTTSKAEHLVFFFQNPSHSPLSFSFKFCAVTTMSYLSNLSPSQQRNSPSPSTLHKYPSPNWDAYVPPRLRHPNDNSHQSSASTSSGNSDHEKRYLPLNPEFDAAIAAHLDLKLDQLGKQPLTWRDKAISAHTSLSCLLLMCLSLGTRKLGHFYQQLSY</sequence>
<proteinExistence type="predicted"/>
<evidence type="ECO:0000256" key="1">
    <source>
        <dbReference type="SAM" id="MobiDB-lite"/>
    </source>
</evidence>
<feature type="compositionally biased region" description="Polar residues" evidence="1">
    <location>
        <begin position="87"/>
        <end position="99"/>
    </location>
</feature>
<comment type="caution">
    <text evidence="2">The sequence shown here is derived from an EMBL/GenBank/DDBJ whole genome shotgun (WGS) entry which is preliminary data.</text>
</comment>
<organism evidence="2 3">
    <name type="scientific">Tothia fuscella</name>
    <dbReference type="NCBI Taxonomy" id="1048955"/>
    <lineage>
        <taxon>Eukaryota</taxon>
        <taxon>Fungi</taxon>
        <taxon>Dikarya</taxon>
        <taxon>Ascomycota</taxon>
        <taxon>Pezizomycotina</taxon>
        <taxon>Dothideomycetes</taxon>
        <taxon>Pleosporomycetidae</taxon>
        <taxon>Venturiales</taxon>
        <taxon>Cylindrosympodiaceae</taxon>
        <taxon>Tothia</taxon>
    </lineage>
</organism>
<feature type="region of interest" description="Disordered" evidence="1">
    <location>
        <begin position="76"/>
        <end position="105"/>
    </location>
</feature>
<dbReference type="EMBL" id="MU007022">
    <property type="protein sequence ID" value="KAF2433088.1"/>
    <property type="molecule type" value="Genomic_DNA"/>
</dbReference>
<keyword evidence="3" id="KW-1185">Reference proteome</keyword>
<reference evidence="2" key="1">
    <citation type="journal article" date="2020" name="Stud. Mycol.">
        <title>101 Dothideomycetes genomes: a test case for predicting lifestyles and emergence of pathogens.</title>
        <authorList>
            <person name="Haridas S."/>
            <person name="Albert R."/>
            <person name="Binder M."/>
            <person name="Bloem J."/>
            <person name="Labutti K."/>
            <person name="Salamov A."/>
            <person name="Andreopoulos B."/>
            <person name="Baker S."/>
            <person name="Barry K."/>
            <person name="Bills G."/>
            <person name="Bluhm B."/>
            <person name="Cannon C."/>
            <person name="Castanera R."/>
            <person name="Culley D."/>
            <person name="Daum C."/>
            <person name="Ezra D."/>
            <person name="Gonzalez J."/>
            <person name="Henrissat B."/>
            <person name="Kuo A."/>
            <person name="Liang C."/>
            <person name="Lipzen A."/>
            <person name="Lutzoni F."/>
            <person name="Magnuson J."/>
            <person name="Mondo S."/>
            <person name="Nolan M."/>
            <person name="Ohm R."/>
            <person name="Pangilinan J."/>
            <person name="Park H.-J."/>
            <person name="Ramirez L."/>
            <person name="Alfaro M."/>
            <person name="Sun H."/>
            <person name="Tritt A."/>
            <person name="Yoshinaga Y."/>
            <person name="Zwiers L.-H."/>
            <person name="Turgeon B."/>
            <person name="Goodwin S."/>
            <person name="Spatafora J."/>
            <person name="Crous P."/>
            <person name="Grigoriev I."/>
        </authorList>
    </citation>
    <scope>NUCLEOTIDE SEQUENCE</scope>
    <source>
        <strain evidence="2">CBS 130266</strain>
    </source>
</reference>
<evidence type="ECO:0000313" key="3">
    <source>
        <dbReference type="Proteomes" id="UP000800235"/>
    </source>
</evidence>
<evidence type="ECO:0000313" key="2">
    <source>
        <dbReference type="EMBL" id="KAF2433088.1"/>
    </source>
</evidence>
<name>A0A9P4U1K7_9PEZI</name>
<gene>
    <name evidence="2" type="ORF">EJ08DRAFT_88400</name>
</gene>
<dbReference type="AlphaFoldDB" id="A0A9P4U1K7"/>
<dbReference type="Proteomes" id="UP000800235">
    <property type="component" value="Unassembled WGS sequence"/>
</dbReference>
<accession>A0A9P4U1K7</accession>